<dbReference type="OrthoDB" id="2143914at2759"/>
<dbReference type="PANTHER" id="PTHR48000:SF8">
    <property type="entry name" value="TRANSCRIPTION FACTOR RAX2-LIKE"/>
    <property type="match status" value="1"/>
</dbReference>
<evidence type="ECO:0000256" key="5">
    <source>
        <dbReference type="ARBA" id="ARBA00023163"/>
    </source>
</evidence>
<dbReference type="AlphaFoldDB" id="A0A1D6EE36"/>
<keyword evidence="5" id="KW-0804">Transcription</keyword>
<dbReference type="InterPro" id="IPR009057">
    <property type="entry name" value="Homeodomain-like_sf"/>
</dbReference>
<dbReference type="IntAct" id="A0A1D6EE36">
    <property type="interactions" value="15"/>
</dbReference>
<evidence type="ECO:0000313" key="10">
    <source>
        <dbReference type="EMBL" id="ONM18491.1"/>
    </source>
</evidence>
<dbReference type="Proteomes" id="UP000007305">
    <property type="component" value="Chromosome 2"/>
</dbReference>
<feature type="domain" description="Myb-like" evidence="8">
    <location>
        <begin position="63"/>
        <end position="113"/>
    </location>
</feature>
<gene>
    <name evidence="11" type="primary">LOC109944008</name>
    <name evidence="10" type="ORF">ZEAMMB73_Zm00001d004126</name>
</gene>
<keyword evidence="6" id="KW-0539">Nucleus</keyword>
<name>A0A1D6EE36_MAIZE</name>
<reference evidence="11" key="2">
    <citation type="submission" date="2019-07" db="EMBL/GenBank/DDBJ databases">
        <authorList>
            <person name="Seetharam A."/>
            <person name="Woodhouse M."/>
            <person name="Cannon E."/>
        </authorList>
    </citation>
    <scope>NUCLEOTIDE SEQUENCE [LARGE SCALE GENOMIC DNA]</scope>
    <source>
        <strain evidence="11">cv. B73</strain>
    </source>
</reference>
<dbReference type="SMR" id="A0A1D6EE36"/>
<evidence type="ECO:0000259" key="9">
    <source>
        <dbReference type="PROSITE" id="PS51294"/>
    </source>
</evidence>
<dbReference type="GO" id="GO:0006355">
    <property type="term" value="P:regulation of DNA-templated transcription"/>
    <property type="evidence" value="ECO:0000318"/>
    <property type="project" value="GO_Central"/>
</dbReference>
<reference evidence="11" key="3">
    <citation type="submission" date="2021-05" db="UniProtKB">
        <authorList>
            <consortium name="EnsemblPlants"/>
        </authorList>
    </citation>
    <scope>IDENTIFICATION</scope>
    <source>
        <strain evidence="11">cv. B73</strain>
    </source>
</reference>
<evidence type="ECO:0000313" key="11">
    <source>
        <dbReference type="EnsemblPlants" id="Zm00001eb086570_P001"/>
    </source>
</evidence>
<feature type="domain" description="HTH myb-type" evidence="9">
    <location>
        <begin position="9"/>
        <end position="66"/>
    </location>
</feature>
<feature type="domain" description="HTH myb-type" evidence="9">
    <location>
        <begin position="67"/>
        <end position="117"/>
    </location>
</feature>
<comment type="subcellular location">
    <subcellularLocation>
        <location evidence="1">Nucleus</location>
    </subcellularLocation>
</comment>
<dbReference type="GO" id="GO:0003700">
    <property type="term" value="F:DNA-binding transcription factor activity"/>
    <property type="evidence" value="ECO:0000318"/>
    <property type="project" value="GO_Central"/>
</dbReference>
<evidence type="ECO:0000256" key="1">
    <source>
        <dbReference type="ARBA" id="ARBA00004123"/>
    </source>
</evidence>
<dbReference type="CDD" id="cd00167">
    <property type="entry name" value="SANT"/>
    <property type="match status" value="1"/>
</dbReference>
<dbReference type="STRING" id="4577.A0A1D6EE36"/>
<dbReference type="Gramene" id="Zm00001eb086570_T001">
    <property type="protein sequence ID" value="Zm00001eb086570_P001"/>
    <property type="gene ID" value="Zm00001eb086570"/>
</dbReference>
<dbReference type="SMART" id="SM00717">
    <property type="entry name" value="SANT"/>
    <property type="match status" value="2"/>
</dbReference>
<dbReference type="OMA" id="DRIICNM"/>
<dbReference type="GeneID" id="109944008"/>
<protein>
    <submittedName>
        <fullName evidence="10">Transcription factor RAX1</fullName>
    </submittedName>
</protein>
<dbReference type="GO" id="GO:0005634">
    <property type="term" value="C:nucleus"/>
    <property type="evidence" value="ECO:0000318"/>
    <property type="project" value="GO_Central"/>
</dbReference>
<evidence type="ECO:0000256" key="2">
    <source>
        <dbReference type="ARBA" id="ARBA00022737"/>
    </source>
</evidence>
<dbReference type="EMBL" id="CM007648">
    <property type="protein sequence ID" value="ONM18491.1"/>
    <property type="molecule type" value="Genomic_DNA"/>
</dbReference>
<dbReference type="InterPro" id="IPR001005">
    <property type="entry name" value="SANT/Myb"/>
</dbReference>
<dbReference type="Gene3D" id="1.10.10.60">
    <property type="entry name" value="Homeodomain-like"/>
    <property type="match status" value="2"/>
</dbReference>
<proteinExistence type="predicted"/>
<evidence type="ECO:0000256" key="3">
    <source>
        <dbReference type="ARBA" id="ARBA00023015"/>
    </source>
</evidence>
<keyword evidence="12" id="KW-1185">Reference proteome</keyword>
<feature type="region of interest" description="Disordered" evidence="7">
    <location>
        <begin position="241"/>
        <end position="265"/>
    </location>
</feature>
<feature type="region of interest" description="Disordered" evidence="7">
    <location>
        <begin position="119"/>
        <end position="141"/>
    </location>
</feature>
<dbReference type="PROSITE" id="PS50090">
    <property type="entry name" value="MYB_LIKE"/>
    <property type="match status" value="2"/>
</dbReference>
<sequence length="360" mass="39639">MGRAPCCDKNNVKKGPWSPEEDAKLKEFIEKHGTGGNWIALPQKAGLRRCGKSCRLRWLNYLRPNIKHGEFTETEDRVICSMYASIGSRWSIIASQLPGRTDNDIKNYWNTKLKKKLLGSSAAPHPHRAPRQQQQQQHHHHRPGLNLMLQQTLPSLPQLATYNSFFSGAGGGALHHDDPIIPALALPPPHQDYMLSPGGGAGLGIPTSLLHAQQQQQFQQQHQQHVVKEESGSMIVFGRDQQSCSSSDGGGAHSQHQPQYGNGHGKELSFDGYLFGYSNGGSGMEHDNCGRLMQQLQDAHQQQAHQHLVPVEYNYEEIKQLLMSTAAADTLHAAGSHDDDDDNGGIEGFGGSQGNKVTMM</sequence>
<feature type="region of interest" description="Disordered" evidence="7">
    <location>
        <begin position="333"/>
        <end position="360"/>
    </location>
</feature>
<dbReference type="GO" id="GO:0003677">
    <property type="term" value="F:DNA binding"/>
    <property type="evidence" value="ECO:0007669"/>
    <property type="project" value="UniProtKB-KW"/>
</dbReference>
<reference evidence="10 12" key="1">
    <citation type="submission" date="2015-12" db="EMBL/GenBank/DDBJ databases">
        <title>Update maize B73 reference genome by single molecule sequencing technologies.</title>
        <authorList>
            <consortium name="Maize Genome Sequencing Project"/>
            <person name="Ware D."/>
        </authorList>
    </citation>
    <scope>NUCLEOTIDE SEQUENCE [LARGE SCALE GENOMIC DNA]</scope>
    <source>
        <strain evidence="12">cv. B73</strain>
        <tissue evidence="10">Seedling</tissue>
    </source>
</reference>
<evidence type="ECO:0000256" key="6">
    <source>
        <dbReference type="ARBA" id="ARBA00023242"/>
    </source>
</evidence>
<dbReference type="EnsemblPlants" id="Zm00001eb086570_T001">
    <property type="protein sequence ID" value="Zm00001eb086570_P001"/>
    <property type="gene ID" value="Zm00001eb086570"/>
</dbReference>
<evidence type="ECO:0000259" key="8">
    <source>
        <dbReference type="PROSITE" id="PS50090"/>
    </source>
</evidence>
<dbReference type="PROSITE" id="PS51294">
    <property type="entry name" value="HTH_MYB"/>
    <property type="match status" value="2"/>
</dbReference>
<dbReference type="FunFam" id="1.10.10.60:FF:000015">
    <property type="entry name" value="Transcription factor RAX3"/>
    <property type="match status" value="1"/>
</dbReference>
<dbReference type="SUPFAM" id="SSF46689">
    <property type="entry name" value="Homeodomain-like"/>
    <property type="match status" value="1"/>
</dbReference>
<evidence type="ECO:0000256" key="7">
    <source>
        <dbReference type="SAM" id="MobiDB-lite"/>
    </source>
</evidence>
<dbReference type="ExpressionAtlas" id="A0A1D6EE36">
    <property type="expression patterns" value="baseline and differential"/>
</dbReference>
<organism evidence="10">
    <name type="scientific">Zea mays</name>
    <name type="common">Maize</name>
    <dbReference type="NCBI Taxonomy" id="4577"/>
    <lineage>
        <taxon>Eukaryota</taxon>
        <taxon>Viridiplantae</taxon>
        <taxon>Streptophyta</taxon>
        <taxon>Embryophyta</taxon>
        <taxon>Tracheophyta</taxon>
        <taxon>Spermatophyta</taxon>
        <taxon>Magnoliopsida</taxon>
        <taxon>Liliopsida</taxon>
        <taxon>Poales</taxon>
        <taxon>Poaceae</taxon>
        <taxon>PACMAD clade</taxon>
        <taxon>Panicoideae</taxon>
        <taxon>Andropogonodae</taxon>
        <taxon>Andropogoneae</taxon>
        <taxon>Tripsacinae</taxon>
        <taxon>Zea</taxon>
    </lineage>
</organism>
<dbReference type="InterPro" id="IPR017930">
    <property type="entry name" value="Myb_dom"/>
</dbReference>
<dbReference type="PANTHER" id="PTHR48000">
    <property type="entry name" value="OS09G0431300 PROTEIN"/>
    <property type="match status" value="1"/>
</dbReference>
<feature type="domain" description="Myb-like" evidence="8">
    <location>
        <begin position="9"/>
        <end position="62"/>
    </location>
</feature>
<keyword evidence="4" id="KW-0238">DNA-binding</keyword>
<dbReference type="Pfam" id="PF00249">
    <property type="entry name" value="Myb_DNA-binding"/>
    <property type="match status" value="2"/>
</dbReference>
<evidence type="ECO:0000256" key="4">
    <source>
        <dbReference type="ARBA" id="ARBA00023125"/>
    </source>
</evidence>
<dbReference type="RefSeq" id="XP_020403942.1">
    <property type="nucleotide sequence ID" value="XM_020548353.2"/>
</dbReference>
<keyword evidence="2" id="KW-0677">Repeat</keyword>
<evidence type="ECO:0000313" key="12">
    <source>
        <dbReference type="Proteomes" id="UP000007305"/>
    </source>
</evidence>
<keyword evidence="3" id="KW-0805">Transcription regulation</keyword>
<accession>A0A1D6EE36</accession>